<evidence type="ECO:0000256" key="1">
    <source>
        <dbReference type="ARBA" id="ARBA00022737"/>
    </source>
</evidence>
<dbReference type="EMBL" id="KC466596">
    <property type="protein sequence ID" value="AGZ05742.1"/>
    <property type="molecule type" value="Genomic_DNA"/>
</dbReference>
<protein>
    <submittedName>
        <fullName evidence="4">MAP1</fullName>
    </submittedName>
</protein>
<sequence length="549" mass="62376">MRLVAHPVPDAPLYALMIKACSMGIPQPNDNLWKPRNPLLAKEEKTSKRGRTAPDTERALDLFREMTLRYNIRPTAEVYTAIIAACVKRDDMYDKGFGLFKKMVELERNRMSSEGHDSTSFAPTRATYNALLRGCARNKDLLRARWILAEMLRTAQAKWQEFMEKSKKGEEGVQEWELLEVEEMRPDTNTMAFLFYTYASHTTSSKAVPETEGKKELEGKAEERASEVTSVSPVSEPPEPMDESKLVYSLPTSSQAILREVTSLLDRIKSDQGQQSNLLSSVQINSKLLNSYIAVLSAHCRSSQVVERISEVVVGTKENPKSLFEETGTSVNGYTCFTVIDACGMMEHSPDTYHLACEMWQRWLSLVENATFHRENPLKAKEIGLDSRTISDCWSAMIRLHAKYNQVDEAMKLVHEFARLYPPASLFNSLTFEPSSTSSSSLSPRKGVQEISPLFSSTSLTHSIRGRDISRIQNTMSQDPTLQFRAVQILHLRLVELETRPKDLAYLSWLLKSYEHQLQPKRPKSLQGDLFTSRQAAYNRIVQQRTSSR</sequence>
<evidence type="ECO:0000256" key="3">
    <source>
        <dbReference type="SAM" id="MobiDB-lite"/>
    </source>
</evidence>
<dbReference type="AlphaFoldDB" id="V9PEC3"/>
<feature type="repeat" description="PPR" evidence="2">
    <location>
        <begin position="124"/>
        <end position="154"/>
    </location>
</feature>
<feature type="compositionally biased region" description="Basic and acidic residues" evidence="3">
    <location>
        <begin position="209"/>
        <end position="226"/>
    </location>
</feature>
<proteinExistence type="predicted"/>
<accession>V9PEC3</accession>
<name>V9PEC3_EMPNI</name>
<dbReference type="PROSITE" id="PS51375">
    <property type="entry name" value="PPR"/>
    <property type="match status" value="1"/>
</dbReference>
<feature type="region of interest" description="Disordered" evidence="3">
    <location>
        <begin position="205"/>
        <end position="244"/>
    </location>
</feature>
<reference evidence="4" key="1">
    <citation type="submission" date="2012-12" db="EMBL/GenBank/DDBJ databases">
        <title>Identification of a protein with antibacterial activity from plant endophytes by a metagenomic approach.</title>
        <authorList>
            <person name="Picart P."/>
            <person name="Tejesvi M.V."/>
            <person name="Pirttila A.M."/>
        </authorList>
    </citation>
    <scope>NUCLEOTIDE SEQUENCE</scope>
    <source>
        <tissue evidence="4">Leaves</tissue>
    </source>
</reference>
<dbReference type="Gene3D" id="1.25.40.10">
    <property type="entry name" value="Tetratricopeptide repeat domain"/>
    <property type="match status" value="2"/>
</dbReference>
<dbReference type="PANTHER" id="PTHR47942">
    <property type="entry name" value="TETRATRICOPEPTIDE REPEAT (TPR)-LIKE SUPERFAMILY PROTEIN-RELATED"/>
    <property type="match status" value="1"/>
</dbReference>
<evidence type="ECO:0000313" key="4">
    <source>
        <dbReference type="EMBL" id="AGZ05742.1"/>
    </source>
</evidence>
<evidence type="ECO:0000256" key="2">
    <source>
        <dbReference type="PROSITE-ProRule" id="PRU00708"/>
    </source>
</evidence>
<organism evidence="4">
    <name type="scientific">Empetrum nigrum</name>
    <name type="common">Black crowberry</name>
    <dbReference type="NCBI Taxonomy" id="191066"/>
    <lineage>
        <taxon>Eukaryota</taxon>
        <taxon>Viridiplantae</taxon>
        <taxon>Streptophyta</taxon>
        <taxon>Embryophyta</taxon>
        <taxon>Tracheophyta</taxon>
        <taxon>Spermatophyta</taxon>
        <taxon>Magnoliopsida</taxon>
        <taxon>eudicotyledons</taxon>
        <taxon>Gunneridae</taxon>
        <taxon>Pentapetalae</taxon>
        <taxon>asterids</taxon>
        <taxon>Ericales</taxon>
        <taxon>Ericaceae</taxon>
        <taxon>Ericoideae</taxon>
        <taxon>Empetreae</taxon>
        <taxon>Empetrum</taxon>
    </lineage>
</organism>
<dbReference type="InterPro" id="IPR002885">
    <property type="entry name" value="PPR_rpt"/>
</dbReference>
<keyword evidence="1" id="KW-0677">Repeat</keyword>
<dbReference type="InterPro" id="IPR011990">
    <property type="entry name" value="TPR-like_helical_dom_sf"/>
</dbReference>
<dbReference type="Pfam" id="PF01535">
    <property type="entry name" value="PPR"/>
    <property type="match status" value="3"/>
</dbReference>
<dbReference type="InterPro" id="IPR051222">
    <property type="entry name" value="PPR/CCM1_RNA-binding"/>
</dbReference>